<dbReference type="RefSeq" id="WP_136367729.1">
    <property type="nucleotide sequence ID" value="NZ_SSOB01000001.1"/>
</dbReference>
<dbReference type="InterPro" id="IPR055247">
    <property type="entry name" value="InsJ-like_HTH"/>
</dbReference>
<dbReference type="InterPro" id="IPR025959">
    <property type="entry name" value="Winged_HTH_dom"/>
</dbReference>
<evidence type="ECO:0000259" key="3">
    <source>
        <dbReference type="Pfam" id="PF13592"/>
    </source>
</evidence>
<feature type="domain" description="Insertion element IS150 protein InsJ-like helix-turn-helix" evidence="2">
    <location>
        <begin position="24"/>
        <end position="77"/>
    </location>
</feature>
<dbReference type="InterPro" id="IPR038717">
    <property type="entry name" value="Tc1-like_DDE_dom"/>
</dbReference>
<evidence type="ECO:0000313" key="4">
    <source>
        <dbReference type="EMBL" id="THF84414.1"/>
    </source>
</evidence>
<dbReference type="PANTHER" id="PTHR46564">
    <property type="entry name" value="TRANSPOSASE"/>
    <property type="match status" value="1"/>
</dbReference>
<dbReference type="GO" id="GO:0003676">
    <property type="term" value="F:nucleic acid binding"/>
    <property type="evidence" value="ECO:0007669"/>
    <property type="project" value="InterPro"/>
</dbReference>
<dbReference type="InterPro" id="IPR036397">
    <property type="entry name" value="RNaseH_sf"/>
</dbReference>
<evidence type="ECO:0000259" key="1">
    <source>
        <dbReference type="Pfam" id="PF13358"/>
    </source>
</evidence>
<reference evidence="4 5" key="1">
    <citation type="submission" date="2019-04" db="EMBL/GenBank/DDBJ databases">
        <title>Cohnella sp. nov. isolated from preserved vegetables.</title>
        <authorList>
            <person name="Lin S.-Y."/>
            <person name="Hung M.-H."/>
            <person name="Young C.-C."/>
        </authorList>
    </citation>
    <scope>NUCLEOTIDE SEQUENCE [LARGE SCALE GENOMIC DNA]</scope>
    <source>
        <strain evidence="4 5">CC-MHH1044</strain>
    </source>
</reference>
<organism evidence="4 5">
    <name type="scientific">Cohnella fermenti</name>
    <dbReference type="NCBI Taxonomy" id="2565925"/>
    <lineage>
        <taxon>Bacteria</taxon>
        <taxon>Bacillati</taxon>
        <taxon>Bacillota</taxon>
        <taxon>Bacilli</taxon>
        <taxon>Bacillales</taxon>
        <taxon>Paenibacillaceae</taxon>
        <taxon>Cohnella</taxon>
    </lineage>
</organism>
<dbReference type="Pfam" id="PF13518">
    <property type="entry name" value="HTH_28"/>
    <property type="match status" value="1"/>
</dbReference>
<feature type="domain" description="Winged helix-turn helix" evidence="3">
    <location>
        <begin position="106"/>
        <end position="161"/>
    </location>
</feature>
<evidence type="ECO:0000313" key="5">
    <source>
        <dbReference type="Proteomes" id="UP000310636"/>
    </source>
</evidence>
<dbReference type="Pfam" id="PF13358">
    <property type="entry name" value="DDE_3"/>
    <property type="match status" value="1"/>
</dbReference>
<dbReference type="Gene3D" id="3.30.420.10">
    <property type="entry name" value="Ribonuclease H-like superfamily/Ribonuclease H"/>
    <property type="match status" value="1"/>
</dbReference>
<gene>
    <name evidence="4" type="ORF">E6C55_00015</name>
</gene>
<sequence length="343" mass="40157">MTTAQQIQQVTEAMKQTNNKRQYERYLAVRLRLEGRTYTEIAEILGRTYQSISSYCKCYEENGLSALDMGHSPGGPKKLTEQQEQEIAETVVHKKPVDVGIEARHTWTLGILVSWIEQRFQQSFTEKGVSKLLKRLGFSYTKATYTLAHANPVEQKAFREITLPKLKEQIVEGQIDHLLFEDESMIRAYLALQYNWFLKGQQRKIPTYGRHEGAKLLAAIDYETGRVTHREVEECDTAAFRQFLEQILEAYPEGKIVMVLDNARIHHAKRLQPFLQQEKRLTLVFLPKYSPELNPVEGLWKWLKHDVVNNVFFSKFYHIRKHVTDFIKQVNRYPQKVIDRLLT</sequence>
<proteinExistence type="predicted"/>
<dbReference type="InterPro" id="IPR009057">
    <property type="entry name" value="Homeodomain-like_sf"/>
</dbReference>
<dbReference type="InterPro" id="IPR012337">
    <property type="entry name" value="RNaseH-like_sf"/>
</dbReference>
<evidence type="ECO:0000259" key="2">
    <source>
        <dbReference type="Pfam" id="PF13518"/>
    </source>
</evidence>
<dbReference type="InterPro" id="IPR047655">
    <property type="entry name" value="Transpos_IS630-like"/>
</dbReference>
<dbReference type="Proteomes" id="UP000310636">
    <property type="component" value="Unassembled WGS sequence"/>
</dbReference>
<keyword evidence="5" id="KW-1185">Reference proteome</keyword>
<dbReference type="AlphaFoldDB" id="A0A4S4C8V0"/>
<feature type="domain" description="Tc1-like transposase DDE" evidence="1">
    <location>
        <begin position="178"/>
        <end position="315"/>
    </location>
</feature>
<dbReference type="OrthoDB" id="2854648at2"/>
<name>A0A4S4C8V0_9BACL</name>
<dbReference type="SUPFAM" id="SSF53098">
    <property type="entry name" value="Ribonuclease H-like"/>
    <property type="match status" value="1"/>
</dbReference>
<protein>
    <submittedName>
        <fullName evidence="4">IS630 family transposase</fullName>
    </submittedName>
</protein>
<dbReference type="EMBL" id="SSOB01000001">
    <property type="protein sequence ID" value="THF84414.1"/>
    <property type="molecule type" value="Genomic_DNA"/>
</dbReference>
<accession>A0A4S4C8V0</accession>
<dbReference type="SUPFAM" id="SSF46689">
    <property type="entry name" value="Homeodomain-like"/>
    <property type="match status" value="1"/>
</dbReference>
<dbReference type="PANTHER" id="PTHR46564:SF1">
    <property type="entry name" value="TRANSPOSASE"/>
    <property type="match status" value="1"/>
</dbReference>
<dbReference type="NCBIfam" id="NF033545">
    <property type="entry name" value="transpos_IS630"/>
    <property type="match status" value="1"/>
</dbReference>
<comment type="caution">
    <text evidence="4">The sequence shown here is derived from an EMBL/GenBank/DDBJ whole genome shotgun (WGS) entry which is preliminary data.</text>
</comment>
<dbReference type="Pfam" id="PF13592">
    <property type="entry name" value="HTH_33"/>
    <property type="match status" value="1"/>
</dbReference>